<dbReference type="GO" id="GO:0005886">
    <property type="term" value="C:plasma membrane"/>
    <property type="evidence" value="ECO:0007669"/>
    <property type="project" value="InterPro"/>
</dbReference>
<dbReference type="Proteomes" id="UP000322617">
    <property type="component" value="Chromosome"/>
</dbReference>
<sequence length="1658" mass="184145">MKYIKRSLIVFIFLLMSLFALKFYISTKNFRGVLTSILKSSGLNVEFRAVKLIGFSKIQIDNLKVKDLKGNVVIDAKKTTAGISLLMPTRLNRIDVYNGTVNLERRKNEDYNILHVIKTDPKKPKTFDPTSRIGKLHIHNTVLNYTDVTYTKKISKTLKKVNGRLETSKSRGFSLVAKGSGNKSQDGKTEVLKIELKSLMKSKQSIYSMFDKIKNSDERRKEFRLNFGFENVGITEELGQYVPLDMIKVKGGTLTGVLKLEHDKIKKAMQVLGSLKIKNGKLTYVDFDGDIEDVNAVIDLKKDKITVNANTKLSESPVTLTLAYFIQNQKLNLKLVTDKLPFEQIARYKIIKGSKISAEGAVTGNLEVNVDTKNKKTALTGKFSSDNINISNYNFQNIKTSMKIADEKLTLTDTSFLFNEEFSGFKVNEDVKVGKFEYDLKKKTGTGNYVLSNLGSDFDIKKITGSAKISPKNIITGTVRSNVLKGRYTVNPKAQTVAVNARSNGYFTVNYSSKAYKISPDVDNLVVKFNSKNILRSGIIKARVKDLSVPFIKAIKVKVRIRNGNYRISGTAGMKGGGVLNISGTTTSNMKHSYSLNLPKEVDIAKLLRANGYNFNGLDKAKLPATAEARINGVNNKFSGTYEIHSPYGEYLGKYKNLHVNGKINDLTNLDMTVNAKVKELQFENQRLRNVTANLGIKDNAVNIASIRNENLNASGTYNIKSGKIDITAGLKNYMFTNNNLPSKMNVKIGTLNANLTGTADKLSGNYELYSPYGEYVVEYEKLHANGKINNLLNLDLTANAKMDELWLNYQRLKDVTANLGIKDNVVNIASIRNENLNASGKYNIKSGNMDINAALKDYMLYDTSPYKVNLKVKNLDANLTGTVDKLSGSIIMPSAPTTIKSTYVGDTNASISIKDGIMRFDDVTLRENKLNGTYDLKTGISDIELSLNEPDIPKLLDMKELTFGTKSNLKLKGNLNNFNLEGQLALNNMSLKSYKIPHIVADIKYSNGTTDKLFKYGTFDLQKLRFIGDNQETLFETQTKFDLANVNIDYQLEKQKFSLDSIQDLKDKGYSGDIDFGFFYRGSFEKFITGVKIKSDSVKLSGFPVKNVDIDLQADEKALNIGQFYLEYEKNPLLVNGYVQFIPVKYNVSMLAKDFNLDFLGINKDIEQASGVANIDAIFSNEATTGHILLNNFNYKTKDKLTLIDNVNTDINLKNNKLIVNRLDGGYNGGTFKVTGDLDVPTIPNDFMKTKRLELGKFELNANLNNVGLHYGTGIDFALSGNAIFTENRLFGDLVVNNAQIREIPNFNSSNSENAEMENSEQQKKKEQDKTIVEGIVEEVIDKILKQYTVELNVQAGDNVKINIPNVSIVRNIKGTVKGSSEITYADSQIGIDGEYGITKGSFSVNGNDFKIEGAEIRFVPSINGLTASVSDPFVIFDASTVVNGDRIEISVNGNISNPEIRFTSSSGKTREEIISLLAFNTVIGNSDKPGENKDNSADGVVVAGSLVNTALNELFLSSVTGKIKDVLGISKFNVSTNVDRSNKTGEYSAATTLTLQNNLYKDRLFWNASVKFPYQTSKNDEKNPIGYNAWLSYGVSNGLDLRIGGESLKRSSSSTNMSNGAKINYYFGVDFSTKADTFGDLLKKIFRKKKLDTLKK</sequence>
<gene>
    <name evidence="7" type="ORF">JCM16776_0224</name>
</gene>
<dbReference type="InterPro" id="IPR007452">
    <property type="entry name" value="TamB_C"/>
</dbReference>
<keyword evidence="2" id="KW-0812">Transmembrane</keyword>
<evidence type="ECO:0000313" key="8">
    <source>
        <dbReference type="Proteomes" id="UP000322617"/>
    </source>
</evidence>
<dbReference type="KEGG" id="lsz:JCM16776_0224"/>
<dbReference type="Pfam" id="PF04357">
    <property type="entry name" value="TamB"/>
    <property type="match status" value="1"/>
</dbReference>
<keyword evidence="8" id="KW-1185">Reference proteome</keyword>
<comment type="subcellular location">
    <subcellularLocation>
        <location evidence="1">Membrane</location>
        <topology evidence="1">Single-pass membrane protein</topology>
    </subcellularLocation>
</comment>
<evidence type="ECO:0000313" key="7">
    <source>
        <dbReference type="EMBL" id="BBM40021.1"/>
    </source>
</evidence>
<evidence type="ECO:0000256" key="1">
    <source>
        <dbReference type="ARBA" id="ARBA00004167"/>
    </source>
</evidence>
<organism evidence="7 8">
    <name type="scientific">Leptotrichia shahii</name>
    <dbReference type="NCBI Taxonomy" id="157691"/>
    <lineage>
        <taxon>Bacteria</taxon>
        <taxon>Fusobacteriati</taxon>
        <taxon>Fusobacteriota</taxon>
        <taxon>Fusobacteriia</taxon>
        <taxon>Fusobacteriales</taxon>
        <taxon>Leptotrichiaceae</taxon>
        <taxon>Leptotrichia</taxon>
    </lineage>
</organism>
<reference evidence="7 8" key="1">
    <citation type="submission" date="2019-07" db="EMBL/GenBank/DDBJ databases">
        <title>Complete Genome Sequence of Leptotrichia shahii Strain JCM 16776.</title>
        <authorList>
            <person name="Watanabe S."/>
            <person name="Cui L."/>
        </authorList>
    </citation>
    <scope>NUCLEOTIDE SEQUENCE [LARGE SCALE GENOMIC DNA]</scope>
    <source>
        <strain evidence="7 8">JCM16776</strain>
    </source>
</reference>
<proteinExistence type="predicted"/>
<dbReference type="OrthoDB" id="82068at2"/>
<dbReference type="EMBL" id="AP019827">
    <property type="protein sequence ID" value="BBM40021.1"/>
    <property type="molecule type" value="Genomic_DNA"/>
</dbReference>
<name>A0A510JNM7_9FUSO</name>
<dbReference type="GO" id="GO:0009306">
    <property type="term" value="P:protein secretion"/>
    <property type="evidence" value="ECO:0007669"/>
    <property type="project" value="InterPro"/>
</dbReference>
<feature type="region of interest" description="Disordered" evidence="5">
    <location>
        <begin position="1307"/>
        <end position="1328"/>
    </location>
</feature>
<evidence type="ECO:0000256" key="2">
    <source>
        <dbReference type="ARBA" id="ARBA00022692"/>
    </source>
</evidence>
<evidence type="ECO:0000259" key="6">
    <source>
        <dbReference type="Pfam" id="PF04357"/>
    </source>
</evidence>
<accession>A0A510JNM7</accession>
<keyword evidence="4" id="KW-0472">Membrane</keyword>
<dbReference type="RefSeq" id="WP_018451332.1">
    <property type="nucleotide sequence ID" value="NZ_AP019827.1"/>
</dbReference>
<dbReference type="STRING" id="1122172.GCA_000373045_01720"/>
<evidence type="ECO:0000256" key="5">
    <source>
        <dbReference type="SAM" id="MobiDB-lite"/>
    </source>
</evidence>
<evidence type="ECO:0000256" key="4">
    <source>
        <dbReference type="ARBA" id="ARBA00023136"/>
    </source>
</evidence>
<protein>
    <recommendedName>
        <fullName evidence="6">Translocation and assembly module TamB C-terminal domain-containing protein</fullName>
    </recommendedName>
</protein>
<feature type="domain" description="Translocation and assembly module TamB C-terminal" evidence="6">
    <location>
        <begin position="1229"/>
        <end position="1605"/>
    </location>
</feature>
<keyword evidence="3" id="KW-1133">Transmembrane helix</keyword>
<evidence type="ECO:0000256" key="3">
    <source>
        <dbReference type="ARBA" id="ARBA00022989"/>
    </source>
</evidence>